<protein>
    <submittedName>
        <fullName evidence="1">Uncharacterized protein</fullName>
    </submittedName>
</protein>
<dbReference type="Proteomes" id="UP000002624">
    <property type="component" value="Unassembled WGS sequence"/>
</dbReference>
<dbReference type="AlphaFoldDB" id="C6HGJ5"/>
<gene>
    <name evidence="1" type="ORF">HCDG_05086</name>
</gene>
<sequence length="60" mass="6515">MSTQITSQKRRESEPNVLAEIAESSSRKVKPYRLLNSPPNVAISLEAGMSIIAATKTLLS</sequence>
<reference evidence="2" key="1">
    <citation type="submission" date="2009-05" db="EMBL/GenBank/DDBJ databases">
        <title>The genome sequence of Ajellomyces capsulatus strain H143.</title>
        <authorList>
            <person name="Champion M."/>
            <person name="Cuomo C.A."/>
            <person name="Ma L.-J."/>
            <person name="Henn M.R."/>
            <person name="Sil A."/>
            <person name="Goldman B."/>
            <person name="Young S.K."/>
            <person name="Kodira C.D."/>
            <person name="Zeng Q."/>
            <person name="Koehrsen M."/>
            <person name="Alvarado L."/>
            <person name="Berlin A.M."/>
            <person name="Borenstein D."/>
            <person name="Chen Z."/>
            <person name="Engels R."/>
            <person name="Freedman E."/>
            <person name="Gellesch M."/>
            <person name="Goldberg J."/>
            <person name="Griggs A."/>
            <person name="Gujja S."/>
            <person name="Heiman D.I."/>
            <person name="Hepburn T.A."/>
            <person name="Howarth C."/>
            <person name="Jen D."/>
            <person name="Larson L."/>
            <person name="Lewis B."/>
            <person name="Mehta T."/>
            <person name="Park D."/>
            <person name="Pearson M."/>
            <person name="Roberts A."/>
            <person name="Saif S."/>
            <person name="Shea T.D."/>
            <person name="Shenoy N."/>
            <person name="Sisk P."/>
            <person name="Stolte C."/>
            <person name="Sykes S."/>
            <person name="Walk T."/>
            <person name="White J."/>
            <person name="Yandava C."/>
            <person name="Klein B."/>
            <person name="McEwen J.G."/>
            <person name="Puccia R."/>
            <person name="Goldman G.H."/>
            <person name="Felipe M.S."/>
            <person name="Nino-Vega G."/>
            <person name="San-Blas G."/>
            <person name="Taylor J.W."/>
            <person name="Mendoza L."/>
            <person name="Galagan J.E."/>
            <person name="Nusbaum C."/>
            <person name="Birren B.W."/>
        </authorList>
    </citation>
    <scope>NUCLEOTIDE SEQUENCE [LARGE SCALE GENOMIC DNA]</scope>
    <source>
        <strain evidence="2">H143</strain>
    </source>
</reference>
<evidence type="ECO:0000313" key="1">
    <source>
        <dbReference type="EMBL" id="EER40497.1"/>
    </source>
</evidence>
<dbReference type="HOGENOM" id="CLU_2941197_0_0_1"/>
<dbReference type="VEuPathDB" id="FungiDB:HCDG_05086"/>
<dbReference type="EMBL" id="GG692426">
    <property type="protein sequence ID" value="EER40497.1"/>
    <property type="molecule type" value="Genomic_DNA"/>
</dbReference>
<evidence type="ECO:0000313" key="2">
    <source>
        <dbReference type="Proteomes" id="UP000002624"/>
    </source>
</evidence>
<proteinExistence type="predicted"/>
<accession>C6HGJ5</accession>
<dbReference type="OrthoDB" id="10568964at2759"/>
<dbReference type="OMA" id="PEAGMSI"/>
<name>C6HGJ5_AJECH</name>
<organism evidence="1 2">
    <name type="scientific">Ajellomyces capsulatus (strain H143)</name>
    <name type="common">Darling's disease fungus</name>
    <name type="synonym">Histoplasma capsulatum</name>
    <dbReference type="NCBI Taxonomy" id="544712"/>
    <lineage>
        <taxon>Eukaryota</taxon>
        <taxon>Fungi</taxon>
        <taxon>Dikarya</taxon>
        <taxon>Ascomycota</taxon>
        <taxon>Pezizomycotina</taxon>
        <taxon>Eurotiomycetes</taxon>
        <taxon>Eurotiomycetidae</taxon>
        <taxon>Onygenales</taxon>
        <taxon>Ajellomycetaceae</taxon>
        <taxon>Histoplasma</taxon>
    </lineage>
</organism>